<protein>
    <recommendedName>
        <fullName evidence="3">HAD-like protein</fullName>
    </recommendedName>
</protein>
<reference evidence="1" key="1">
    <citation type="journal article" date="2020" name="Stud. Mycol.">
        <title>101 Dothideomycetes genomes: a test case for predicting lifestyles and emergence of pathogens.</title>
        <authorList>
            <person name="Haridas S."/>
            <person name="Albert R."/>
            <person name="Binder M."/>
            <person name="Bloem J."/>
            <person name="Labutti K."/>
            <person name="Salamov A."/>
            <person name="Andreopoulos B."/>
            <person name="Baker S."/>
            <person name="Barry K."/>
            <person name="Bills G."/>
            <person name="Bluhm B."/>
            <person name="Cannon C."/>
            <person name="Castanera R."/>
            <person name="Culley D."/>
            <person name="Daum C."/>
            <person name="Ezra D."/>
            <person name="Gonzalez J."/>
            <person name="Henrissat B."/>
            <person name="Kuo A."/>
            <person name="Liang C."/>
            <person name="Lipzen A."/>
            <person name="Lutzoni F."/>
            <person name="Magnuson J."/>
            <person name="Mondo S."/>
            <person name="Nolan M."/>
            <person name="Ohm R."/>
            <person name="Pangilinan J."/>
            <person name="Park H.-J."/>
            <person name="Ramirez L."/>
            <person name="Alfaro M."/>
            <person name="Sun H."/>
            <person name="Tritt A."/>
            <person name="Yoshinaga Y."/>
            <person name="Zwiers L.-H."/>
            <person name="Turgeon B."/>
            <person name="Goodwin S."/>
            <person name="Spatafora J."/>
            <person name="Crous P."/>
            <person name="Grigoriev I."/>
        </authorList>
    </citation>
    <scope>NUCLEOTIDE SEQUENCE</scope>
    <source>
        <strain evidence="1">CBS 262.69</strain>
    </source>
</reference>
<proteinExistence type="predicted"/>
<dbReference type="AlphaFoldDB" id="A0A6G1HJC8"/>
<evidence type="ECO:0008006" key="3">
    <source>
        <dbReference type="Google" id="ProtNLM"/>
    </source>
</evidence>
<dbReference type="OrthoDB" id="2107174at2759"/>
<accession>A0A6G1HJC8</accession>
<sequence length="141" mass="15474">MVSTIIFDCENTLVLSEELAFETWAELTNEILEKAAAFEGVPTSSQAGPVPHLLNPNASVVRDLAKAAAQYSPDANIGARLFMAGTLTADQFAIYGDIKRISNPDVLREKYHFSPEDSKKMANLMKRHSSVFIVSPLYPVT</sequence>
<organism evidence="1 2">
    <name type="scientific">Trichodelitschia bisporula</name>
    <dbReference type="NCBI Taxonomy" id="703511"/>
    <lineage>
        <taxon>Eukaryota</taxon>
        <taxon>Fungi</taxon>
        <taxon>Dikarya</taxon>
        <taxon>Ascomycota</taxon>
        <taxon>Pezizomycotina</taxon>
        <taxon>Dothideomycetes</taxon>
        <taxon>Dothideomycetes incertae sedis</taxon>
        <taxon>Phaeotrichales</taxon>
        <taxon>Phaeotrichaceae</taxon>
        <taxon>Trichodelitschia</taxon>
    </lineage>
</organism>
<dbReference type="EMBL" id="ML996710">
    <property type="protein sequence ID" value="KAF2395875.1"/>
    <property type="molecule type" value="Genomic_DNA"/>
</dbReference>
<evidence type="ECO:0000313" key="2">
    <source>
        <dbReference type="Proteomes" id="UP000799640"/>
    </source>
</evidence>
<evidence type="ECO:0000313" key="1">
    <source>
        <dbReference type="EMBL" id="KAF2395875.1"/>
    </source>
</evidence>
<name>A0A6G1HJC8_9PEZI</name>
<dbReference type="Proteomes" id="UP000799640">
    <property type="component" value="Unassembled WGS sequence"/>
</dbReference>
<keyword evidence="2" id="KW-1185">Reference proteome</keyword>
<gene>
    <name evidence="1" type="ORF">EJ06DRAFT_525114</name>
</gene>